<reference evidence="7 8" key="1">
    <citation type="submission" date="2023-01" db="EMBL/GenBank/DDBJ databases">
        <authorList>
            <person name="Whitehead M."/>
        </authorList>
    </citation>
    <scope>NUCLEOTIDE SEQUENCE [LARGE SCALE GENOMIC DNA]</scope>
</reference>
<comment type="function">
    <text evidence="5">Involved in transvection phenomena (= synapsis-dependent gene expression), where the synaptic pairing of chromosomes carrying genes with which zeste interacts influences the expression of these genes. Zeste binds to DNA and stimulates transcription from a nearby promoter.</text>
</comment>
<evidence type="ECO:0000259" key="6">
    <source>
        <dbReference type="SMART" id="SM00717"/>
    </source>
</evidence>
<dbReference type="SMART" id="SM00717">
    <property type="entry name" value="SANT"/>
    <property type="match status" value="1"/>
</dbReference>
<protein>
    <recommendedName>
        <fullName evidence="2">Regulatory protein zeste</fullName>
    </recommendedName>
</protein>
<evidence type="ECO:0000256" key="1">
    <source>
        <dbReference type="ARBA" id="ARBA00011764"/>
    </source>
</evidence>
<evidence type="ECO:0000256" key="3">
    <source>
        <dbReference type="ARBA" id="ARBA00023015"/>
    </source>
</evidence>
<name>A0AAV0VII0_9HEMI</name>
<keyword evidence="8" id="KW-1185">Reference proteome</keyword>
<comment type="subunit">
    <text evidence="1">Self-associates forming complexes of several hundred monomers.</text>
</comment>
<comment type="caution">
    <text evidence="7">The sequence shown here is derived from an EMBL/GenBank/DDBJ whole genome shotgun (WGS) entry which is preliminary data.</text>
</comment>
<evidence type="ECO:0000313" key="7">
    <source>
        <dbReference type="EMBL" id="CAI6343360.1"/>
    </source>
</evidence>
<gene>
    <name evidence="7" type="ORF">MEUPH1_LOCUS640</name>
</gene>
<dbReference type="Pfam" id="PF13873">
    <property type="entry name" value="Myb_DNA-bind_5"/>
    <property type="match status" value="1"/>
</dbReference>
<dbReference type="PANTHER" id="PTHR23098">
    <property type="entry name" value="AGAP001331-PA-RELATED"/>
    <property type="match status" value="1"/>
</dbReference>
<sequence>MEVASKKRTTNFTSSEEELLITLVKKYKSVLECLKTDAVNAKMKKNAWSKIEREFNSQSIETPRTADILKNKYINLKRKVKKQYADEKVYHRGTGGGPSVFFGVVCSSINWGNVTK</sequence>
<keyword evidence="3" id="KW-0805">Transcription regulation</keyword>
<dbReference type="InterPro" id="IPR028002">
    <property type="entry name" value="Myb_DNA-bind_5"/>
</dbReference>
<proteinExistence type="predicted"/>
<dbReference type="Proteomes" id="UP001160148">
    <property type="component" value="Unassembled WGS sequence"/>
</dbReference>
<dbReference type="GO" id="GO:0005634">
    <property type="term" value="C:nucleus"/>
    <property type="evidence" value="ECO:0007669"/>
    <property type="project" value="TreeGrafter"/>
</dbReference>
<dbReference type="Gene3D" id="1.10.10.60">
    <property type="entry name" value="Homeodomain-like"/>
    <property type="match status" value="1"/>
</dbReference>
<feature type="domain" description="Myb-like" evidence="6">
    <location>
        <begin position="8"/>
        <end position="79"/>
    </location>
</feature>
<accession>A0AAV0VII0</accession>
<dbReference type="AlphaFoldDB" id="A0AAV0VII0"/>
<evidence type="ECO:0000256" key="4">
    <source>
        <dbReference type="ARBA" id="ARBA00023163"/>
    </source>
</evidence>
<keyword evidence="4" id="KW-0804">Transcription</keyword>
<dbReference type="InterPro" id="IPR001005">
    <property type="entry name" value="SANT/Myb"/>
</dbReference>
<evidence type="ECO:0000256" key="5">
    <source>
        <dbReference type="ARBA" id="ARBA00025466"/>
    </source>
</evidence>
<organism evidence="7 8">
    <name type="scientific">Macrosiphum euphorbiae</name>
    <name type="common">potato aphid</name>
    <dbReference type="NCBI Taxonomy" id="13131"/>
    <lineage>
        <taxon>Eukaryota</taxon>
        <taxon>Metazoa</taxon>
        <taxon>Ecdysozoa</taxon>
        <taxon>Arthropoda</taxon>
        <taxon>Hexapoda</taxon>
        <taxon>Insecta</taxon>
        <taxon>Pterygota</taxon>
        <taxon>Neoptera</taxon>
        <taxon>Paraneoptera</taxon>
        <taxon>Hemiptera</taxon>
        <taxon>Sternorrhyncha</taxon>
        <taxon>Aphidomorpha</taxon>
        <taxon>Aphidoidea</taxon>
        <taxon>Aphididae</taxon>
        <taxon>Macrosiphini</taxon>
        <taxon>Macrosiphum</taxon>
    </lineage>
</organism>
<dbReference type="EMBL" id="CARXXK010000001">
    <property type="protein sequence ID" value="CAI6343360.1"/>
    <property type="molecule type" value="Genomic_DNA"/>
</dbReference>
<dbReference type="PANTHER" id="PTHR23098:SF16">
    <property type="entry name" value="REGULATORY PROTEIN ZESTE"/>
    <property type="match status" value="1"/>
</dbReference>
<evidence type="ECO:0000313" key="8">
    <source>
        <dbReference type="Proteomes" id="UP001160148"/>
    </source>
</evidence>
<evidence type="ECO:0000256" key="2">
    <source>
        <dbReference type="ARBA" id="ARBA00016807"/>
    </source>
</evidence>